<dbReference type="AlphaFoldDB" id="U9UR52"/>
<organism evidence="1">
    <name type="scientific">Rhizophagus irregularis (strain DAOM 181602 / DAOM 197198 / MUCL 43194)</name>
    <name type="common">Arbuscular mycorrhizal fungus</name>
    <name type="synonym">Glomus intraradices</name>
    <dbReference type="NCBI Taxonomy" id="747089"/>
    <lineage>
        <taxon>Eukaryota</taxon>
        <taxon>Fungi</taxon>
        <taxon>Fungi incertae sedis</taxon>
        <taxon>Mucoromycota</taxon>
        <taxon>Glomeromycotina</taxon>
        <taxon>Glomeromycetes</taxon>
        <taxon>Glomerales</taxon>
        <taxon>Glomeraceae</taxon>
        <taxon>Rhizophagus</taxon>
    </lineage>
</organism>
<sequence length="77" mass="8978">MAFNWIKYYGGKDNGQKYRWKSVLNFYIEENLSNREPCHEKYARIAFLSKSMPLACLLSAAVLGIILRYLTLTDPRS</sequence>
<protein>
    <submittedName>
        <fullName evidence="1">Uncharacterized protein</fullName>
    </submittedName>
</protein>
<name>U9UR52_RHIID</name>
<reference evidence="1" key="1">
    <citation type="submission" date="2013-07" db="EMBL/GenBank/DDBJ databases">
        <title>The genome of an arbuscular mycorrhizal fungus provides insights into the evolution of the oldest plant symbiosis.</title>
        <authorList>
            <consortium name="DOE Joint Genome Institute"/>
            <person name="Tisserant E."/>
            <person name="Malbreil M."/>
            <person name="Kuo A."/>
            <person name="Kohler A."/>
            <person name="Symeonidi A."/>
            <person name="Balestrini R."/>
            <person name="Charron P."/>
            <person name="Duensing N."/>
            <person name="Frei-dit-Frey N."/>
            <person name="Gianinazzi-Pearson V."/>
            <person name="Gilbert B."/>
            <person name="Handa Y."/>
            <person name="Hijri M."/>
            <person name="Kaul R."/>
            <person name="Kawaguchi M."/>
            <person name="Krajinski F."/>
            <person name="Lammers P."/>
            <person name="Lapierre D."/>
            <person name="Masclaux F.G."/>
            <person name="Murat C."/>
            <person name="Morin E."/>
            <person name="Ndikumana S."/>
            <person name="Pagni M."/>
            <person name="Petitpierre D."/>
            <person name="Requena N."/>
            <person name="Rosikiewicz P."/>
            <person name="Riley R."/>
            <person name="Saito K."/>
            <person name="San Clemente H."/>
            <person name="Shapiro H."/>
            <person name="van Tuinen D."/>
            <person name="Becard G."/>
            <person name="Bonfante P."/>
            <person name="Paszkowski U."/>
            <person name="Shachar-Hill Y."/>
            <person name="Young J.P."/>
            <person name="Sanders I.R."/>
            <person name="Henrissat B."/>
            <person name="Rensing S.A."/>
            <person name="Grigoriev I.V."/>
            <person name="Corradi N."/>
            <person name="Roux C."/>
            <person name="Martin F."/>
        </authorList>
    </citation>
    <scope>NUCLEOTIDE SEQUENCE</scope>
    <source>
        <strain evidence="1">DAOM 197198</strain>
    </source>
</reference>
<gene>
    <name evidence="1" type="ORF">GLOINDRAFT_21135</name>
</gene>
<accession>U9UR52</accession>
<dbReference type="HOGENOM" id="CLU_2639327_0_0_1"/>
<dbReference type="EMBL" id="KI279585">
    <property type="protein sequence ID" value="ESA18041.1"/>
    <property type="molecule type" value="Genomic_DNA"/>
</dbReference>
<evidence type="ECO:0000313" key="1">
    <source>
        <dbReference type="EMBL" id="ESA18041.1"/>
    </source>
</evidence>
<proteinExistence type="predicted"/>